<evidence type="ECO:0000313" key="2">
    <source>
        <dbReference type="Proteomes" id="UP000008672"/>
    </source>
</evidence>
<dbReference type="eggNOG" id="ENOG502RX81">
    <property type="taxonomic scope" value="Eukaryota"/>
</dbReference>
<sequence length="555" mass="63188">HSICIKILPCASRGESYVKRHIGSDSHTKLVKSQSKQQTLSSIFAQPKSKMATAMANHNIPLTLFNHLRHLLPDIFPDSRIAKQYSSAATKMTCLINGTIAPRLRKNLVEVMKNSPYPLLIGGSNNTGLEKMNPLTVFDINTQRIENRLLDMCVTTGKDPATAAAIFNKIDQTLDTHSIPWANCVGFGVDNTSVNLRKRNYITTRVKGKNAACYFMGCPRHLVHNVACKSASSLTQLSGFDVEDLCVDLLYYFDPSTKRKSRLVEFSEFCDVKSRQVIKHVSARWPSLETAVQRNLRTYPALSYFLSNSESLPCFRRLKTQFADPLLEVYLLFYNAVLPTFTTQNRYLQREDPCIFAAYDQIQDFVKKINKKVLRTFVSIRVIREARYVENVQFEGEENQLEEEEPFTGLATKQRLQEAVQSVRQFCVIAIKESIAKLLLDENVFKALQFFPKRVKQTFTDVEFFVDAYSDLLLASPQDTEKLQEEFADYQLLEQTDVLESIWMDVIWGHLSSLKIAGGSLTFGRISKVAKTVLVLPHSNAEERVFSMVQKKKKK</sequence>
<evidence type="ECO:0000313" key="1">
    <source>
        <dbReference type="Ensembl" id="ENSLACP00000015849.1"/>
    </source>
</evidence>
<dbReference type="EMBL" id="AFYH01061243">
    <property type="status" value="NOT_ANNOTATED_CDS"/>
    <property type="molecule type" value="Genomic_DNA"/>
</dbReference>
<dbReference type="HOGENOM" id="CLU_013265_2_0_1"/>
<reference evidence="1" key="2">
    <citation type="submission" date="2025-08" db="UniProtKB">
        <authorList>
            <consortium name="Ensembl"/>
        </authorList>
    </citation>
    <scope>IDENTIFICATION</scope>
</reference>
<dbReference type="PANTHER" id="PTHR37162:SF1">
    <property type="entry name" value="BED-TYPE DOMAIN-CONTAINING PROTEIN"/>
    <property type="match status" value="1"/>
</dbReference>
<proteinExistence type="predicted"/>
<reference evidence="2" key="1">
    <citation type="submission" date="2011-08" db="EMBL/GenBank/DDBJ databases">
        <title>The draft genome of Latimeria chalumnae.</title>
        <authorList>
            <person name="Di Palma F."/>
            <person name="Alfoldi J."/>
            <person name="Johnson J."/>
            <person name="Berlin A."/>
            <person name="Gnerre S."/>
            <person name="Jaffe D."/>
            <person name="MacCallum I."/>
            <person name="Young S."/>
            <person name="Walker B.J."/>
            <person name="Lander E."/>
            <person name="Lindblad-Toh K."/>
        </authorList>
    </citation>
    <scope>NUCLEOTIDE SEQUENCE [LARGE SCALE GENOMIC DNA]</scope>
    <source>
        <strain evidence="2">Wild caught</strain>
    </source>
</reference>
<dbReference type="AlphaFoldDB" id="H3B1S8"/>
<dbReference type="SUPFAM" id="SSF53098">
    <property type="entry name" value="Ribonuclease H-like"/>
    <property type="match status" value="1"/>
</dbReference>
<protein>
    <recommendedName>
        <fullName evidence="3">HAT C-terminal dimerisation domain-containing protein</fullName>
    </recommendedName>
</protein>
<dbReference type="InParanoid" id="H3B1S8"/>
<dbReference type="InterPro" id="IPR012337">
    <property type="entry name" value="RNaseH-like_sf"/>
</dbReference>
<organism evidence="1 2">
    <name type="scientific">Latimeria chalumnae</name>
    <name type="common">Coelacanth</name>
    <dbReference type="NCBI Taxonomy" id="7897"/>
    <lineage>
        <taxon>Eukaryota</taxon>
        <taxon>Metazoa</taxon>
        <taxon>Chordata</taxon>
        <taxon>Craniata</taxon>
        <taxon>Vertebrata</taxon>
        <taxon>Euteleostomi</taxon>
        <taxon>Coelacanthiformes</taxon>
        <taxon>Coelacanthidae</taxon>
        <taxon>Latimeria</taxon>
    </lineage>
</organism>
<name>H3B1S8_LATCH</name>
<dbReference type="GeneTree" id="ENSGT00940000164322"/>
<dbReference type="PANTHER" id="PTHR37162">
    <property type="entry name" value="HAT FAMILY DIMERISATION DOMAINCONTAINING PROTEIN-RELATED"/>
    <property type="match status" value="1"/>
</dbReference>
<dbReference type="Proteomes" id="UP000008672">
    <property type="component" value="Unassembled WGS sequence"/>
</dbReference>
<evidence type="ECO:0008006" key="3">
    <source>
        <dbReference type="Google" id="ProtNLM"/>
    </source>
</evidence>
<keyword evidence="2" id="KW-1185">Reference proteome</keyword>
<dbReference type="Ensembl" id="ENSLACT00000015959.1">
    <property type="protein sequence ID" value="ENSLACP00000015849.1"/>
    <property type="gene ID" value="ENSLACG00000013956.1"/>
</dbReference>
<reference evidence="1" key="3">
    <citation type="submission" date="2025-09" db="UniProtKB">
        <authorList>
            <consortium name="Ensembl"/>
        </authorList>
    </citation>
    <scope>IDENTIFICATION</scope>
</reference>
<accession>H3B1S8</accession>